<feature type="transmembrane region" description="Helical" evidence="4">
    <location>
        <begin position="9"/>
        <end position="28"/>
    </location>
</feature>
<organism evidence="5 6">
    <name type="scientific">Galendromus occidentalis</name>
    <name type="common">western predatory mite</name>
    <dbReference type="NCBI Taxonomy" id="34638"/>
    <lineage>
        <taxon>Eukaryota</taxon>
        <taxon>Metazoa</taxon>
        <taxon>Ecdysozoa</taxon>
        <taxon>Arthropoda</taxon>
        <taxon>Chelicerata</taxon>
        <taxon>Arachnida</taxon>
        <taxon>Acari</taxon>
        <taxon>Parasitiformes</taxon>
        <taxon>Mesostigmata</taxon>
        <taxon>Gamasina</taxon>
        <taxon>Phytoseioidea</taxon>
        <taxon>Phytoseiidae</taxon>
        <taxon>Typhlodrominae</taxon>
        <taxon>Galendromus</taxon>
    </lineage>
</organism>
<sequence length="415" mass="45345">MLSTRRARVVYTLLFVLGNMCLAFSYGITGPTLIDFAEIYGVEIDEVSELYVSRSAGNLIGSILESFAVNDRNSRRVLVGALFIEGITTTLYPISKYLWAAHITSFFNGLVLALFEAGSYVAIANLWENPNFPLQLHMLGYGFAVFVVPFISEPFLSKSNPLDAGKLQQASVSRIYIPHAGIGALCVILGIALAITTAWVPYPPKPTIAEKTDADTSPKKRDKVFETTLVILLAVMSLFCVSLEMTFTGMISSFVIRSDLHLTKSDGAYLGGAFRATFFVGRIIILILHNLPLTLVIVFNLVSALVSSLIFVFFVLSSPYVVWVVNAGLGLGLCAIFGTDIAWVCQYVTLKHWHMAASMIGVCIANSSPAFIAAPWIDSYPMILPYVTLALSTILCITFALMLFVVRGREKLGSK</sequence>
<dbReference type="GO" id="GO:0022857">
    <property type="term" value="F:transmembrane transporter activity"/>
    <property type="evidence" value="ECO:0007669"/>
    <property type="project" value="InterPro"/>
</dbReference>
<name>A0AAJ6VV09_9ACAR</name>
<keyword evidence="5" id="KW-1185">Reference proteome</keyword>
<keyword evidence="1 4" id="KW-0812">Transmembrane</keyword>
<evidence type="ECO:0000256" key="1">
    <source>
        <dbReference type="ARBA" id="ARBA00022692"/>
    </source>
</evidence>
<dbReference type="Proteomes" id="UP000694867">
    <property type="component" value="Unplaced"/>
</dbReference>
<feature type="transmembrane region" description="Helical" evidence="4">
    <location>
        <begin position="77"/>
        <end position="94"/>
    </location>
</feature>
<dbReference type="KEGG" id="goe:100905557"/>
<feature type="transmembrane region" description="Helical" evidence="4">
    <location>
        <begin position="295"/>
        <end position="314"/>
    </location>
</feature>
<feature type="transmembrane region" description="Helical" evidence="4">
    <location>
        <begin position="320"/>
        <end position="344"/>
    </location>
</feature>
<dbReference type="SUPFAM" id="SSF103473">
    <property type="entry name" value="MFS general substrate transporter"/>
    <property type="match status" value="1"/>
</dbReference>
<feature type="transmembrane region" description="Helical" evidence="4">
    <location>
        <begin position="356"/>
        <end position="377"/>
    </location>
</feature>
<accession>A0AAJ6VV09</accession>
<dbReference type="RefSeq" id="XP_003737974.1">
    <property type="nucleotide sequence ID" value="XM_003737926.1"/>
</dbReference>
<protein>
    <submittedName>
        <fullName evidence="6">Sodium-dependent glucose transporter 1</fullName>
    </submittedName>
</protein>
<feature type="transmembrane region" description="Helical" evidence="4">
    <location>
        <begin position="383"/>
        <end position="406"/>
    </location>
</feature>
<evidence type="ECO:0000256" key="4">
    <source>
        <dbReference type="SAM" id="Phobius"/>
    </source>
</evidence>
<dbReference type="GeneID" id="100905557"/>
<dbReference type="InterPro" id="IPR036259">
    <property type="entry name" value="MFS_trans_sf"/>
</dbReference>
<proteinExistence type="predicted"/>
<feature type="transmembrane region" description="Helical" evidence="4">
    <location>
        <begin position="139"/>
        <end position="156"/>
    </location>
</feature>
<evidence type="ECO:0000256" key="3">
    <source>
        <dbReference type="ARBA" id="ARBA00023136"/>
    </source>
</evidence>
<dbReference type="Pfam" id="PF07690">
    <property type="entry name" value="MFS_1"/>
    <property type="match status" value="1"/>
</dbReference>
<feature type="transmembrane region" description="Helical" evidence="4">
    <location>
        <begin position="106"/>
        <end position="127"/>
    </location>
</feature>
<keyword evidence="6" id="KW-0813">Transport</keyword>
<keyword evidence="2 4" id="KW-1133">Transmembrane helix</keyword>
<keyword evidence="6" id="KW-0762">Sugar transport</keyword>
<dbReference type="InterPro" id="IPR011701">
    <property type="entry name" value="MFS"/>
</dbReference>
<feature type="transmembrane region" description="Helical" evidence="4">
    <location>
        <begin position="268"/>
        <end position="288"/>
    </location>
</feature>
<feature type="transmembrane region" description="Helical" evidence="4">
    <location>
        <begin position="176"/>
        <end position="202"/>
    </location>
</feature>
<dbReference type="AlphaFoldDB" id="A0AAJ6VV09"/>
<feature type="transmembrane region" description="Helical" evidence="4">
    <location>
        <begin position="229"/>
        <end position="256"/>
    </location>
</feature>
<gene>
    <name evidence="6" type="primary">LOC100905557</name>
</gene>
<reference evidence="6" key="1">
    <citation type="submission" date="2025-08" db="UniProtKB">
        <authorList>
            <consortium name="RefSeq"/>
        </authorList>
    </citation>
    <scope>IDENTIFICATION</scope>
</reference>
<dbReference type="Gene3D" id="1.20.1250.20">
    <property type="entry name" value="MFS general substrate transporter like domains"/>
    <property type="match status" value="1"/>
</dbReference>
<dbReference type="PANTHER" id="PTHR23121:SF9">
    <property type="entry name" value="SODIUM-DEPENDENT GLUCOSE TRANSPORTER 1"/>
    <property type="match status" value="1"/>
</dbReference>
<evidence type="ECO:0000313" key="6">
    <source>
        <dbReference type="RefSeq" id="XP_003737974.1"/>
    </source>
</evidence>
<evidence type="ECO:0000313" key="5">
    <source>
        <dbReference type="Proteomes" id="UP000694867"/>
    </source>
</evidence>
<dbReference type="PANTHER" id="PTHR23121">
    <property type="entry name" value="SODIUM-DEPENDENT GLUCOSE TRANSPORTER 1"/>
    <property type="match status" value="1"/>
</dbReference>
<evidence type="ECO:0000256" key="2">
    <source>
        <dbReference type="ARBA" id="ARBA00022989"/>
    </source>
</evidence>
<keyword evidence="3 4" id="KW-0472">Membrane</keyword>